<evidence type="ECO:0000313" key="1">
    <source>
        <dbReference type="EMBL" id="GAH39046.1"/>
    </source>
</evidence>
<dbReference type="EMBL" id="BARU01010927">
    <property type="protein sequence ID" value="GAH39046.1"/>
    <property type="molecule type" value="Genomic_DNA"/>
</dbReference>
<dbReference type="SUPFAM" id="SSF51126">
    <property type="entry name" value="Pectin lyase-like"/>
    <property type="match status" value="1"/>
</dbReference>
<gene>
    <name evidence="1" type="ORF">S03H2_20683</name>
</gene>
<comment type="caution">
    <text evidence="1">The sequence shown here is derived from an EMBL/GenBank/DDBJ whole genome shotgun (WGS) entry which is preliminary data.</text>
</comment>
<dbReference type="InterPro" id="IPR011050">
    <property type="entry name" value="Pectin_lyase_fold/virulence"/>
</dbReference>
<dbReference type="AlphaFoldDB" id="X1F0A1"/>
<feature type="non-terminal residue" evidence="1">
    <location>
        <position position="147"/>
    </location>
</feature>
<name>X1F0A1_9ZZZZ</name>
<protein>
    <submittedName>
        <fullName evidence="1">Uncharacterized protein</fullName>
    </submittedName>
</protein>
<organism evidence="1">
    <name type="scientific">marine sediment metagenome</name>
    <dbReference type="NCBI Taxonomy" id="412755"/>
    <lineage>
        <taxon>unclassified sequences</taxon>
        <taxon>metagenomes</taxon>
        <taxon>ecological metagenomes</taxon>
    </lineage>
</organism>
<accession>X1F0A1</accession>
<sequence length="147" mass="15883">MTHTRLYYHCLIFALILFLGLGLALVLPWLASSQSQAAQSEVGTQGNFKNLQIHSIGFRSSPAENTQLVTDSEHAPEAITRYYVAKTGDGTNPTLGWTTAFTNVQDALVVTAILGGEIWVAAGVYYPDQGYGQIDNAVDSTFVLADN</sequence>
<reference evidence="1" key="1">
    <citation type="journal article" date="2014" name="Front. Microbiol.">
        <title>High frequency of phylogenetically diverse reductive dehalogenase-homologous genes in deep subseafloor sedimentary metagenomes.</title>
        <authorList>
            <person name="Kawai M."/>
            <person name="Futagami T."/>
            <person name="Toyoda A."/>
            <person name="Takaki Y."/>
            <person name="Nishi S."/>
            <person name="Hori S."/>
            <person name="Arai W."/>
            <person name="Tsubouchi T."/>
            <person name="Morono Y."/>
            <person name="Uchiyama I."/>
            <person name="Ito T."/>
            <person name="Fujiyama A."/>
            <person name="Inagaki F."/>
            <person name="Takami H."/>
        </authorList>
    </citation>
    <scope>NUCLEOTIDE SEQUENCE</scope>
    <source>
        <strain evidence="1">Expedition CK06-06</strain>
    </source>
</reference>
<proteinExistence type="predicted"/>